<proteinExistence type="predicted"/>
<dbReference type="Gene3D" id="3.40.50.1820">
    <property type="entry name" value="alpha/beta hydrolase"/>
    <property type="match status" value="1"/>
</dbReference>
<name>A0A7V8NTP0_9BACT</name>
<reference evidence="1" key="1">
    <citation type="submission" date="2020-06" db="EMBL/GenBank/DDBJ databases">
        <title>Legume-microbial interactions unlock mineral nutrients during tropical forest succession.</title>
        <authorList>
            <person name="Epihov D.Z."/>
        </authorList>
    </citation>
    <scope>NUCLEOTIDE SEQUENCE [LARGE SCALE GENOMIC DNA]</scope>
    <source>
        <strain evidence="1">Pan2503</strain>
    </source>
</reference>
<organism evidence="1 2">
    <name type="scientific">Candidatus Acidiferrum panamense</name>
    <dbReference type="NCBI Taxonomy" id="2741543"/>
    <lineage>
        <taxon>Bacteria</taxon>
        <taxon>Pseudomonadati</taxon>
        <taxon>Acidobacteriota</taxon>
        <taxon>Terriglobia</taxon>
        <taxon>Candidatus Acidiferrales</taxon>
        <taxon>Candidatus Acidiferrum</taxon>
    </lineage>
</organism>
<comment type="caution">
    <text evidence="1">The sequence shown here is derived from an EMBL/GenBank/DDBJ whole genome shotgun (WGS) entry which is preliminary data.</text>
</comment>
<evidence type="ECO:0008006" key="3">
    <source>
        <dbReference type="Google" id="ProtNLM"/>
    </source>
</evidence>
<keyword evidence="2" id="KW-1185">Reference proteome</keyword>
<dbReference type="InterPro" id="IPR029058">
    <property type="entry name" value="AB_hydrolase_fold"/>
</dbReference>
<dbReference type="EMBL" id="JACDQQ010001951">
    <property type="protein sequence ID" value="MBA0087324.1"/>
    <property type="molecule type" value="Genomic_DNA"/>
</dbReference>
<dbReference type="SUPFAM" id="SSF53474">
    <property type="entry name" value="alpha/beta-Hydrolases"/>
    <property type="match status" value="1"/>
</dbReference>
<dbReference type="Proteomes" id="UP000567293">
    <property type="component" value="Unassembled WGS sequence"/>
</dbReference>
<evidence type="ECO:0000313" key="2">
    <source>
        <dbReference type="Proteomes" id="UP000567293"/>
    </source>
</evidence>
<protein>
    <recommendedName>
        <fullName evidence="3">Peptidase S9 prolyl oligopeptidase catalytic domain-containing protein</fullName>
    </recommendedName>
</protein>
<dbReference type="AlphaFoldDB" id="A0A7V8NTP0"/>
<accession>A0A7V8NTP0</accession>
<feature type="non-terminal residue" evidence="1">
    <location>
        <position position="1"/>
    </location>
</feature>
<feature type="non-terminal residue" evidence="1">
    <location>
        <position position="413"/>
    </location>
</feature>
<evidence type="ECO:0000313" key="1">
    <source>
        <dbReference type="EMBL" id="MBA0087324.1"/>
    </source>
</evidence>
<sequence>TGLSGGGWQTIFLSALDERVKAATPVAGYSSTTTKVEARQYGDLGDLEQNGSDFLANVDYTHLTAMMAPRPTLLIHNAEDNCCFRAPLVKPLIYDGIRPFFKLYGKEDVFRWYENRDPGTHNYQLDNREHAYRFFSQQFGMSIVDKEIPAGQEIKAYEELVVGLSKDNLTILDLARKIAGATRRSPIPSVSAARSAWAHSERQKLISVVRYKPERLARTWTVANTKNKGLETLSYLFEMDNGLAASGVWVKGIDAPAGARVTLLLHDQGRKAAAVDLSARVNGDEQVLALDLTFFGDTWKDLEPFSYVQILDGEGERAVGIQAAQLIEIAEWLRKRTGAQRVRLESRGIRTEAIALVAAALQPDVFSDVVVHEGMASLDYVLQTPVRFQDAPELFCLDLYKEFDIDRLAPMAA</sequence>
<gene>
    <name evidence="1" type="ORF">HRJ53_20260</name>
</gene>